<keyword evidence="3" id="KW-1185">Reference proteome</keyword>
<accession>A0A2I1GT46</accession>
<organism evidence="2 3">
    <name type="scientific">Rhizophagus irregularis</name>
    <dbReference type="NCBI Taxonomy" id="588596"/>
    <lineage>
        <taxon>Eukaryota</taxon>
        <taxon>Fungi</taxon>
        <taxon>Fungi incertae sedis</taxon>
        <taxon>Mucoromycota</taxon>
        <taxon>Glomeromycotina</taxon>
        <taxon>Glomeromycetes</taxon>
        <taxon>Glomerales</taxon>
        <taxon>Glomeraceae</taxon>
        <taxon>Rhizophagus</taxon>
    </lineage>
</organism>
<feature type="compositionally biased region" description="Basic residues" evidence="1">
    <location>
        <begin position="328"/>
        <end position="341"/>
    </location>
</feature>
<dbReference type="VEuPathDB" id="FungiDB:FUN_004627"/>
<name>A0A2I1GT46_9GLOM</name>
<evidence type="ECO:0000313" key="3">
    <source>
        <dbReference type="Proteomes" id="UP000234323"/>
    </source>
</evidence>
<dbReference type="EMBL" id="LLXI01000788">
    <property type="protein sequence ID" value="PKY49818.1"/>
    <property type="molecule type" value="Genomic_DNA"/>
</dbReference>
<feature type="compositionally biased region" description="Polar residues" evidence="1">
    <location>
        <begin position="24"/>
        <end position="33"/>
    </location>
</feature>
<feature type="region of interest" description="Disordered" evidence="1">
    <location>
        <begin position="322"/>
        <end position="341"/>
    </location>
</feature>
<sequence>MELSRDIVKDERFVNTYIPNVSGTLQKQPANDSKTAERATAMPGNRDRWSDACDEYICGRSRTFLFHKYRPASEIINISGSANRMAVSTFEPTRDVDIDFRNRRRRGLHTDSNMCSLEVKTTKNLEDLVRDNIDRDQECQKKFNKVTTGFRHEIQSSLSPRREHEFDTKSRTVAIRELRRDERDSEDVLLNLLKRDHSFHETNTNVLSVYEIDKFSKKYAIIGAYPVLSYNDLVFWIKDHDGVVYIWSRMENSIMLVGHNMKDALMNYLFHQENLRYVNEHTCELVPLDEAEREAEREAEEWIKSCEIVIVTKESIKSLLRGEESKGSRKKKQKKKKNKKN</sequence>
<reference evidence="2 3" key="1">
    <citation type="submission" date="2015-10" db="EMBL/GenBank/DDBJ databases">
        <title>Genome analyses suggest a sexual origin of heterokaryosis in a supposedly ancient asexual fungus.</title>
        <authorList>
            <person name="Ropars J."/>
            <person name="Sedzielewska K."/>
            <person name="Noel J."/>
            <person name="Charron P."/>
            <person name="Farinelli L."/>
            <person name="Marton T."/>
            <person name="Kruger M."/>
            <person name="Pelin A."/>
            <person name="Brachmann A."/>
            <person name="Corradi N."/>
        </authorList>
    </citation>
    <scope>NUCLEOTIDE SEQUENCE [LARGE SCALE GENOMIC DNA]</scope>
    <source>
        <strain evidence="2 3">A4</strain>
    </source>
</reference>
<dbReference type="AlphaFoldDB" id="A0A2I1GT46"/>
<dbReference type="VEuPathDB" id="FungiDB:RhiirFUN_025287"/>
<comment type="caution">
    <text evidence="2">The sequence shown here is derived from an EMBL/GenBank/DDBJ whole genome shotgun (WGS) entry which is preliminary data.</text>
</comment>
<dbReference type="VEuPathDB" id="FungiDB:RhiirA1_541633"/>
<protein>
    <recommendedName>
        <fullName evidence="4">PARP catalytic domain-containing protein</fullName>
    </recommendedName>
</protein>
<feature type="region of interest" description="Disordered" evidence="1">
    <location>
        <begin position="24"/>
        <end position="45"/>
    </location>
</feature>
<evidence type="ECO:0008006" key="4">
    <source>
        <dbReference type="Google" id="ProtNLM"/>
    </source>
</evidence>
<evidence type="ECO:0000313" key="2">
    <source>
        <dbReference type="EMBL" id="PKY49818.1"/>
    </source>
</evidence>
<proteinExistence type="predicted"/>
<gene>
    <name evidence="2" type="ORF">RhiirA4_465944</name>
</gene>
<dbReference type="Proteomes" id="UP000234323">
    <property type="component" value="Unassembled WGS sequence"/>
</dbReference>
<evidence type="ECO:0000256" key="1">
    <source>
        <dbReference type="SAM" id="MobiDB-lite"/>
    </source>
</evidence>